<sequence length="314" mass="35379">MRTAPAILIHGPTASGKTDLSIALAKELDGEIINADAMQVYKDLSVLSARPSIEEIAQAPHHMFGHVDGSQRYSTGLWLKDACERIEDIRARGKVPILAGGTGLYLSALVHGLSKVPDVPESVKRKALDQVEEDREAAHKALALVDPEAAMRIRPLDIQRLTRALEVFYHTGRSITSFQTPEPPFLKQNEWVGFALTPIRAELYARINARYDKMLETGAPDEARILYERGLSKDLPIMRAHGMPGFCEYFDGAIRLEDSIERGKRDTRRYAKRQFTWIAHQFPFWARIPSNSLEVRKKVICSIHSEIDERVLRG</sequence>
<dbReference type="PANTHER" id="PTHR11088">
    <property type="entry name" value="TRNA DIMETHYLALLYLTRANSFERASE"/>
    <property type="match status" value="1"/>
</dbReference>
<keyword evidence="7 10" id="KW-0067">ATP-binding</keyword>
<evidence type="ECO:0000256" key="13">
    <source>
        <dbReference type="RuleBase" id="RU003785"/>
    </source>
</evidence>
<feature type="binding site" evidence="10">
    <location>
        <begin position="13"/>
        <end position="18"/>
    </location>
    <ligand>
        <name>substrate</name>
    </ligand>
</feature>
<evidence type="ECO:0000256" key="9">
    <source>
        <dbReference type="ARBA" id="ARBA00049563"/>
    </source>
</evidence>
<dbReference type="Gene3D" id="3.40.50.300">
    <property type="entry name" value="P-loop containing nucleotide triphosphate hydrolases"/>
    <property type="match status" value="1"/>
</dbReference>
<feature type="binding site" evidence="10">
    <location>
        <begin position="11"/>
        <end position="18"/>
    </location>
    <ligand>
        <name>ATP</name>
        <dbReference type="ChEBI" id="CHEBI:30616"/>
    </ligand>
</feature>
<keyword evidence="6 10" id="KW-0547">Nucleotide-binding</keyword>
<dbReference type="SUPFAM" id="SSF52540">
    <property type="entry name" value="P-loop containing nucleoside triphosphate hydrolases"/>
    <property type="match status" value="1"/>
</dbReference>
<dbReference type="InterPro" id="IPR039657">
    <property type="entry name" value="Dimethylallyltransferase"/>
</dbReference>
<comment type="subunit">
    <text evidence="10">Monomer.</text>
</comment>
<evidence type="ECO:0000256" key="10">
    <source>
        <dbReference type="HAMAP-Rule" id="MF_00185"/>
    </source>
</evidence>
<comment type="function">
    <text evidence="2 10 12">Catalyzes the transfer of a dimethylallyl group onto the adenine at position 37 in tRNAs that read codons beginning with uridine, leading to the formation of N6-(dimethylallyl)adenosine (i(6)A).</text>
</comment>
<evidence type="ECO:0000256" key="8">
    <source>
        <dbReference type="ARBA" id="ARBA00022842"/>
    </source>
</evidence>
<reference evidence="15" key="1">
    <citation type="journal article" date="2011" name="J. Bacteriol.">
        <title>Genome sequences of eight morphologically diverse alphaproteobacteria.</title>
        <authorList>
            <consortium name="US DOE Joint Genome Institute"/>
            <person name="Brown P.J."/>
            <person name="Kysela D.T."/>
            <person name="Buechlein A."/>
            <person name="Hemmerich C."/>
            <person name="Brun Y.V."/>
        </authorList>
    </citation>
    <scope>NUCLEOTIDE SEQUENCE [LARGE SCALE GENOMIC DNA]</scope>
    <source>
        <strain evidence="15">ATCC 49814 / DSM 5838 / IFAM 1418</strain>
    </source>
</reference>
<dbReference type="OrthoDB" id="9776390at2"/>
<evidence type="ECO:0000313" key="15">
    <source>
        <dbReference type="Proteomes" id="UP000002745"/>
    </source>
</evidence>
<evidence type="ECO:0000256" key="11">
    <source>
        <dbReference type="RuleBase" id="RU003783"/>
    </source>
</evidence>
<evidence type="ECO:0000256" key="5">
    <source>
        <dbReference type="ARBA" id="ARBA00022694"/>
    </source>
</evidence>
<evidence type="ECO:0000256" key="4">
    <source>
        <dbReference type="ARBA" id="ARBA00022679"/>
    </source>
</evidence>
<comment type="cofactor">
    <cofactor evidence="1 10">
        <name>Mg(2+)</name>
        <dbReference type="ChEBI" id="CHEBI:18420"/>
    </cofactor>
</comment>
<comment type="similarity">
    <text evidence="3 10 13">Belongs to the IPP transferase family.</text>
</comment>
<dbReference type="AlphaFoldDB" id="C6XMZ8"/>
<dbReference type="STRING" id="582402.Hbal_0466"/>
<keyword evidence="8 10" id="KW-0460">Magnesium</keyword>
<dbReference type="EMBL" id="CP001678">
    <property type="protein sequence ID" value="ACT58168.1"/>
    <property type="molecule type" value="Genomic_DNA"/>
</dbReference>
<evidence type="ECO:0000256" key="7">
    <source>
        <dbReference type="ARBA" id="ARBA00022840"/>
    </source>
</evidence>
<feature type="site" description="Interaction with substrate tRNA" evidence="10">
    <location>
        <position position="102"/>
    </location>
</feature>
<proteinExistence type="inferred from homology"/>
<dbReference type="Gene3D" id="1.10.20.140">
    <property type="match status" value="1"/>
</dbReference>
<dbReference type="HOGENOM" id="CLU_032616_0_1_5"/>
<dbReference type="eggNOG" id="COG0324">
    <property type="taxonomic scope" value="Bacteria"/>
</dbReference>
<protein>
    <recommendedName>
        <fullName evidence="10">tRNA dimethylallyltransferase</fullName>
        <ecNumber evidence="10">2.5.1.75</ecNumber>
    </recommendedName>
    <alternativeName>
        <fullName evidence="10">Dimethylallyl diphosphate:tRNA dimethylallyltransferase</fullName>
        <shortName evidence="10">DMAPP:tRNA dimethylallyltransferase</shortName>
        <shortName evidence="10">DMATase</shortName>
    </alternativeName>
    <alternativeName>
        <fullName evidence="10">Isopentenyl-diphosphate:tRNA isopentenyltransferase</fullName>
        <shortName evidence="10">IPP transferase</shortName>
        <shortName evidence="10">IPPT</shortName>
        <shortName evidence="10">IPTase</shortName>
    </alternativeName>
</protein>
<dbReference type="HAMAP" id="MF_00185">
    <property type="entry name" value="IPP_trans"/>
    <property type="match status" value="1"/>
</dbReference>
<evidence type="ECO:0000313" key="14">
    <source>
        <dbReference type="EMBL" id="ACT58168.1"/>
    </source>
</evidence>
<feature type="site" description="Interaction with substrate tRNA" evidence="10">
    <location>
        <position position="125"/>
    </location>
</feature>
<dbReference type="NCBIfam" id="TIGR00174">
    <property type="entry name" value="miaA"/>
    <property type="match status" value="1"/>
</dbReference>
<organism evidence="14 15">
    <name type="scientific">Hirschia baltica (strain ATCC 49814 / DSM 5838 / IFAM 1418)</name>
    <dbReference type="NCBI Taxonomy" id="582402"/>
    <lineage>
        <taxon>Bacteria</taxon>
        <taxon>Pseudomonadati</taxon>
        <taxon>Pseudomonadota</taxon>
        <taxon>Alphaproteobacteria</taxon>
        <taxon>Hyphomonadales</taxon>
        <taxon>Hyphomonadaceae</taxon>
        <taxon>Hirschia</taxon>
    </lineage>
</organism>
<evidence type="ECO:0000256" key="3">
    <source>
        <dbReference type="ARBA" id="ARBA00005842"/>
    </source>
</evidence>
<dbReference type="InterPro" id="IPR027417">
    <property type="entry name" value="P-loop_NTPase"/>
</dbReference>
<dbReference type="KEGG" id="hba:Hbal_0466"/>
<dbReference type="GO" id="GO:0005524">
    <property type="term" value="F:ATP binding"/>
    <property type="evidence" value="ECO:0007669"/>
    <property type="project" value="UniProtKB-UniRule"/>
</dbReference>
<dbReference type="GO" id="GO:0006400">
    <property type="term" value="P:tRNA modification"/>
    <property type="evidence" value="ECO:0007669"/>
    <property type="project" value="TreeGrafter"/>
</dbReference>
<name>C6XMZ8_HIRBI</name>
<evidence type="ECO:0000256" key="1">
    <source>
        <dbReference type="ARBA" id="ARBA00001946"/>
    </source>
</evidence>
<gene>
    <name evidence="10" type="primary">miaA</name>
    <name evidence="14" type="ordered locus">Hbal_0466</name>
</gene>
<comment type="caution">
    <text evidence="10">Lacks conserved residue(s) required for the propagation of feature annotation.</text>
</comment>
<comment type="catalytic activity">
    <reaction evidence="9 10 11">
        <text>adenosine(37) in tRNA + dimethylallyl diphosphate = N(6)-dimethylallyladenosine(37) in tRNA + diphosphate</text>
        <dbReference type="Rhea" id="RHEA:26482"/>
        <dbReference type="Rhea" id="RHEA-COMP:10162"/>
        <dbReference type="Rhea" id="RHEA-COMP:10375"/>
        <dbReference type="ChEBI" id="CHEBI:33019"/>
        <dbReference type="ChEBI" id="CHEBI:57623"/>
        <dbReference type="ChEBI" id="CHEBI:74411"/>
        <dbReference type="ChEBI" id="CHEBI:74415"/>
        <dbReference type="EC" id="2.5.1.75"/>
    </reaction>
</comment>
<dbReference type="GO" id="GO:0052381">
    <property type="term" value="F:tRNA dimethylallyltransferase activity"/>
    <property type="evidence" value="ECO:0007669"/>
    <property type="project" value="UniProtKB-UniRule"/>
</dbReference>
<dbReference type="PANTHER" id="PTHR11088:SF60">
    <property type="entry name" value="TRNA DIMETHYLALLYLTRANSFERASE"/>
    <property type="match status" value="1"/>
</dbReference>
<keyword evidence="5 10" id="KW-0819">tRNA processing</keyword>
<keyword evidence="15" id="KW-1185">Reference proteome</keyword>
<dbReference type="Pfam" id="PF01715">
    <property type="entry name" value="IPPT"/>
    <property type="match status" value="1"/>
</dbReference>
<keyword evidence="4 10" id="KW-0808">Transferase</keyword>
<evidence type="ECO:0000256" key="6">
    <source>
        <dbReference type="ARBA" id="ARBA00022741"/>
    </source>
</evidence>
<evidence type="ECO:0000256" key="2">
    <source>
        <dbReference type="ARBA" id="ARBA00003213"/>
    </source>
</evidence>
<dbReference type="RefSeq" id="WP_015826318.1">
    <property type="nucleotide sequence ID" value="NC_012982.1"/>
</dbReference>
<evidence type="ECO:0000256" key="12">
    <source>
        <dbReference type="RuleBase" id="RU003784"/>
    </source>
</evidence>
<dbReference type="Proteomes" id="UP000002745">
    <property type="component" value="Chromosome"/>
</dbReference>
<dbReference type="EC" id="2.5.1.75" evidence="10"/>
<dbReference type="InterPro" id="IPR018022">
    <property type="entry name" value="IPT"/>
</dbReference>
<accession>C6XMZ8</accession>
<feature type="region of interest" description="Interaction with substrate tRNA" evidence="10">
    <location>
        <begin position="159"/>
        <end position="163"/>
    </location>
</feature>